<dbReference type="EMBL" id="CP072110">
    <property type="protein sequence ID" value="QTH65387.1"/>
    <property type="molecule type" value="Genomic_DNA"/>
</dbReference>
<dbReference type="KEGG" id="psym:J1N51_12085"/>
<gene>
    <name evidence="1" type="ORF">J1N51_12085</name>
</gene>
<proteinExistence type="predicted"/>
<reference evidence="1" key="1">
    <citation type="submission" date="2021-03" db="EMBL/GenBank/DDBJ databases">
        <title>Description of Psychrosphaera ytuae sp. nov. isolated from deep sea sediment of South China Sea.</title>
        <authorList>
            <person name="Zhang J."/>
            <person name="Xu X.-D."/>
        </authorList>
    </citation>
    <scope>NUCLEOTIDE SEQUENCE</scope>
    <source>
        <strain evidence="1">MTZ26</strain>
    </source>
</reference>
<accession>A0A975DDX5</accession>
<dbReference type="AlphaFoldDB" id="A0A975DDX5"/>
<dbReference type="Proteomes" id="UP000682739">
    <property type="component" value="Chromosome"/>
</dbReference>
<sequence>MNEMNKKELIDLFMGKYAAFSNGKQATPIDIGEDAELKAMFYKELVGLPLARVNAYWSRLKFSGRAKPPIVEQAIDDVQLRLQEDESAVAYVYESSVTNEMKVVYRFD</sequence>
<name>A0A975DDX5_9GAMM</name>
<keyword evidence="2" id="KW-1185">Reference proteome</keyword>
<protein>
    <submittedName>
        <fullName evidence="1">Uncharacterized protein</fullName>
    </submittedName>
</protein>
<evidence type="ECO:0000313" key="2">
    <source>
        <dbReference type="Proteomes" id="UP000682739"/>
    </source>
</evidence>
<evidence type="ECO:0000313" key="1">
    <source>
        <dbReference type="EMBL" id="QTH65387.1"/>
    </source>
</evidence>
<organism evidence="1 2">
    <name type="scientific">Psychrosphaera ytuae</name>
    <dbReference type="NCBI Taxonomy" id="2820710"/>
    <lineage>
        <taxon>Bacteria</taxon>
        <taxon>Pseudomonadati</taxon>
        <taxon>Pseudomonadota</taxon>
        <taxon>Gammaproteobacteria</taxon>
        <taxon>Alteromonadales</taxon>
        <taxon>Pseudoalteromonadaceae</taxon>
        <taxon>Psychrosphaera</taxon>
    </lineage>
</organism>